<feature type="domain" description="DnaJ homologue subfamily C member 28 conserved" evidence="2">
    <location>
        <begin position="14"/>
        <end position="80"/>
    </location>
</feature>
<proteinExistence type="predicted"/>
<dbReference type="Proteomes" id="UP000291469">
    <property type="component" value="Chromosome"/>
</dbReference>
<evidence type="ECO:0000259" key="2">
    <source>
        <dbReference type="Pfam" id="PF09350"/>
    </source>
</evidence>
<accession>A0A411YE04</accession>
<feature type="region of interest" description="Disordered" evidence="1">
    <location>
        <begin position="1"/>
        <end position="43"/>
    </location>
</feature>
<feature type="compositionally biased region" description="Basic and acidic residues" evidence="1">
    <location>
        <begin position="13"/>
        <end position="43"/>
    </location>
</feature>
<dbReference type="OrthoDB" id="3395286at2"/>
<sequence length="141" mass="16564">MTERKPPGMPHETWVDRQIREAQERGEFDDLPSKGKPLPDLDRPRDEMWWVKQLVRRENLSLTPETIALRREVERTLDRIDGMRSERAVRRLVDELNERIREVNARPATGPPSDVAPLDPDEVVRRWRDHVRRQGDGSTGN</sequence>
<dbReference type="AlphaFoldDB" id="A0A411YE04"/>
<dbReference type="EMBL" id="CP036402">
    <property type="protein sequence ID" value="QBI19474.1"/>
    <property type="molecule type" value="Genomic_DNA"/>
</dbReference>
<evidence type="ECO:0000313" key="3">
    <source>
        <dbReference type="EMBL" id="QBI19474.1"/>
    </source>
</evidence>
<dbReference type="InterPro" id="IPR018961">
    <property type="entry name" value="DnaJ_homolog_subfam-C_membr-28"/>
</dbReference>
<protein>
    <submittedName>
        <fullName evidence="3">DUF1992 domain-containing protein</fullName>
    </submittedName>
</protein>
<evidence type="ECO:0000256" key="1">
    <source>
        <dbReference type="SAM" id="MobiDB-lite"/>
    </source>
</evidence>
<name>A0A411YE04_9ACTN</name>
<dbReference type="RefSeq" id="WP_131154471.1">
    <property type="nucleotide sequence ID" value="NZ_CP036402.1"/>
</dbReference>
<organism evidence="3 4">
    <name type="scientific">Egibacter rhizosphaerae</name>
    <dbReference type="NCBI Taxonomy" id="1670831"/>
    <lineage>
        <taxon>Bacteria</taxon>
        <taxon>Bacillati</taxon>
        <taxon>Actinomycetota</taxon>
        <taxon>Nitriliruptoria</taxon>
        <taxon>Egibacterales</taxon>
        <taxon>Egibacteraceae</taxon>
        <taxon>Egibacter</taxon>
    </lineage>
</organism>
<reference evidence="3 4" key="1">
    <citation type="submission" date="2019-01" db="EMBL/GenBank/DDBJ databases">
        <title>Egibacter rhizosphaerae EGI 80759T.</title>
        <authorList>
            <person name="Chen D.-D."/>
            <person name="Tian Y."/>
            <person name="Jiao J.-Y."/>
            <person name="Zhang X.-T."/>
            <person name="Zhang Y.-G."/>
            <person name="Zhang Y."/>
            <person name="Xiao M."/>
            <person name="Shu W.-S."/>
            <person name="Li W.-J."/>
        </authorList>
    </citation>
    <scope>NUCLEOTIDE SEQUENCE [LARGE SCALE GENOMIC DNA]</scope>
    <source>
        <strain evidence="3 4">EGI 80759</strain>
    </source>
</reference>
<dbReference type="Pfam" id="PF09350">
    <property type="entry name" value="DJC28_CD"/>
    <property type="match status" value="1"/>
</dbReference>
<gene>
    <name evidence="3" type="ORF">ER308_07855</name>
</gene>
<keyword evidence="4" id="KW-1185">Reference proteome</keyword>
<dbReference type="KEGG" id="erz:ER308_07855"/>
<evidence type="ECO:0000313" key="4">
    <source>
        <dbReference type="Proteomes" id="UP000291469"/>
    </source>
</evidence>